<name>A0ACC2JNF2_9PEZI</name>
<proteinExistence type="predicted"/>
<organism evidence="1 2">
    <name type="scientific">Lasiodiplodia mahajangana</name>
    <dbReference type="NCBI Taxonomy" id="1108764"/>
    <lineage>
        <taxon>Eukaryota</taxon>
        <taxon>Fungi</taxon>
        <taxon>Dikarya</taxon>
        <taxon>Ascomycota</taxon>
        <taxon>Pezizomycotina</taxon>
        <taxon>Dothideomycetes</taxon>
        <taxon>Dothideomycetes incertae sedis</taxon>
        <taxon>Botryosphaeriales</taxon>
        <taxon>Botryosphaeriaceae</taxon>
        <taxon>Lasiodiplodia</taxon>
    </lineage>
</organism>
<comment type="caution">
    <text evidence="1">The sequence shown here is derived from an EMBL/GenBank/DDBJ whole genome shotgun (WGS) entry which is preliminary data.</text>
</comment>
<evidence type="ECO:0000313" key="2">
    <source>
        <dbReference type="Proteomes" id="UP001153332"/>
    </source>
</evidence>
<evidence type="ECO:0000313" key="1">
    <source>
        <dbReference type="EMBL" id="KAJ8128965.1"/>
    </source>
</evidence>
<keyword evidence="2" id="KW-1185">Reference proteome</keyword>
<gene>
    <name evidence="1" type="ORF">O1611_g4666</name>
</gene>
<sequence>MENTPNLPQVDIEFRNEVIDQLLVSVDHAKDLKASVGQFLANITAKTNHRHLAYHLFCTITLYISKQTTLDEEQMIVLCRIIEQLQREWSGDDATSGHPNVSPYTSTADSDDTWPKRNFRPVLPHAEPDRIGTSDAKNAAGDDIENLCGALDPMNIARSTTPDSFVREARRHTLTAPNFHNAVIQEDASDLKSQYPFGHRLMTKQGWSQQSGLGPDGTGIQRPIDADIVAHTFQESKSSVGLGYTKAQANDSPTETRKQTDALPSTAPAWHQYVADPNTGDKRARNMYRYEGSSGTAGAIRGQLTPTNANVKTIVQGQYTINDSWIGAARRIQDDMGQEVVGKTANEPSENDSDFVPHSGDSQGW</sequence>
<dbReference type="EMBL" id="JAPUUL010000903">
    <property type="protein sequence ID" value="KAJ8128965.1"/>
    <property type="molecule type" value="Genomic_DNA"/>
</dbReference>
<dbReference type="Proteomes" id="UP001153332">
    <property type="component" value="Unassembled WGS sequence"/>
</dbReference>
<reference evidence="1" key="1">
    <citation type="submission" date="2022-12" db="EMBL/GenBank/DDBJ databases">
        <title>Genome Sequence of Lasiodiplodia mahajangana.</title>
        <authorList>
            <person name="Buettner E."/>
        </authorList>
    </citation>
    <scope>NUCLEOTIDE SEQUENCE</scope>
    <source>
        <strain evidence="1">VT137</strain>
    </source>
</reference>
<protein>
    <submittedName>
        <fullName evidence="1">Uncharacterized protein</fullName>
    </submittedName>
</protein>
<accession>A0ACC2JNF2</accession>